<reference evidence="2 3" key="1">
    <citation type="submission" date="2018-02" db="EMBL/GenBank/DDBJ databases">
        <authorList>
            <person name="Dubost A."/>
        </authorList>
    </citation>
    <scope>NUCLEOTIDE SEQUENCE [LARGE SCALE GENOMIC DNA]</scope>
    <source>
        <strain evidence="3">JV551A3</strain>
    </source>
</reference>
<dbReference type="Proteomes" id="UP000294335">
    <property type="component" value="Unassembled WGS sequence"/>
</dbReference>
<gene>
    <name evidence="2" type="ORF">JV551A3_V1_2210007</name>
</gene>
<keyword evidence="1" id="KW-0812">Transmembrane</keyword>
<comment type="caution">
    <text evidence="2">The sequence shown here is derived from an EMBL/GenBank/DDBJ whole genome shotgun (WGS) entry which is preliminary data.</text>
</comment>
<name>A0AAQ1PE82_9PSED</name>
<dbReference type="AlphaFoldDB" id="A0AAQ1PE82"/>
<sequence length="76" mass="8624">MLLPPDFFSFSFKGRRLWPFFVEILFILLLKRFLVVAGIHLGEKLAIIFLDLLAPNQKNPISAVEGLPEADPLSRS</sequence>
<proteinExistence type="predicted"/>
<evidence type="ECO:0000313" key="3">
    <source>
        <dbReference type="Proteomes" id="UP000294335"/>
    </source>
</evidence>
<feature type="transmembrane region" description="Helical" evidence="1">
    <location>
        <begin position="20"/>
        <end position="41"/>
    </location>
</feature>
<keyword evidence="1" id="KW-1133">Transmembrane helix</keyword>
<protein>
    <submittedName>
        <fullName evidence="2">Uncharacterized protein</fullName>
    </submittedName>
</protein>
<organism evidence="2 3">
    <name type="scientific">Pseudomonas inefficax</name>
    <dbReference type="NCBI Taxonomy" id="2078786"/>
    <lineage>
        <taxon>Bacteria</taxon>
        <taxon>Pseudomonadati</taxon>
        <taxon>Pseudomonadota</taxon>
        <taxon>Gammaproteobacteria</taxon>
        <taxon>Pseudomonadales</taxon>
        <taxon>Pseudomonadaceae</taxon>
        <taxon>Pseudomonas</taxon>
    </lineage>
</organism>
<dbReference type="EMBL" id="OPYN01000221">
    <property type="protein sequence ID" value="SPO63655.1"/>
    <property type="molecule type" value="Genomic_DNA"/>
</dbReference>
<keyword evidence="1" id="KW-0472">Membrane</keyword>
<accession>A0AAQ1PE82</accession>
<evidence type="ECO:0000313" key="2">
    <source>
        <dbReference type="EMBL" id="SPO63655.1"/>
    </source>
</evidence>
<keyword evidence="3" id="KW-1185">Reference proteome</keyword>
<evidence type="ECO:0000256" key="1">
    <source>
        <dbReference type="SAM" id="Phobius"/>
    </source>
</evidence>